<dbReference type="GO" id="GO:0030497">
    <property type="term" value="P:fatty acid elongation"/>
    <property type="evidence" value="ECO:0007669"/>
    <property type="project" value="TreeGrafter"/>
</dbReference>
<dbReference type="Pfam" id="PF00106">
    <property type="entry name" value="adh_short"/>
    <property type="match status" value="1"/>
</dbReference>
<keyword evidence="4" id="KW-1185">Reference proteome</keyword>
<dbReference type="PRINTS" id="PR00080">
    <property type="entry name" value="SDRFAMILY"/>
</dbReference>
<gene>
    <name evidence="3" type="ORF">H8R02_21620</name>
</gene>
<dbReference type="Proteomes" id="UP000596827">
    <property type="component" value="Unassembled WGS sequence"/>
</dbReference>
<dbReference type="PROSITE" id="PS00061">
    <property type="entry name" value="ADH_SHORT"/>
    <property type="match status" value="1"/>
</dbReference>
<sequence length="230" mass="23859">MSSGALQGKVVVVTGAFGQLGRAVAEEVRAQGGRVAMLDVAAGNAPEGSRAWKVDLTSLADTTRVFEEIADHFGRIDGLANIAGGFRWQTLGESEDLHEWAALHAMNVQTCVTASKAVLPWLQRSGAGRIVNVGAMGAVKGASGMGAYAASKAGVMRFTEALADEVKLQGITVNAVLPSIIDTPANRADMPKANHDRWVKPQQIAGVIAFLLSDASAVVTGALIPVTGQT</sequence>
<dbReference type="AlphaFoldDB" id="A0A923MBS9"/>
<name>A0A923MBS9_9BURK</name>
<dbReference type="PRINTS" id="PR00081">
    <property type="entry name" value="GDHRDH"/>
</dbReference>
<dbReference type="InterPro" id="IPR002347">
    <property type="entry name" value="SDR_fam"/>
</dbReference>
<proteinExistence type="inferred from homology"/>
<dbReference type="EMBL" id="JACORU010000009">
    <property type="protein sequence ID" value="MBC5767080.1"/>
    <property type="molecule type" value="Genomic_DNA"/>
</dbReference>
<evidence type="ECO:0000313" key="3">
    <source>
        <dbReference type="EMBL" id="MBC5767080.1"/>
    </source>
</evidence>
<dbReference type="SUPFAM" id="SSF51735">
    <property type="entry name" value="NAD(P)-binding Rossmann-fold domains"/>
    <property type="match status" value="1"/>
</dbReference>
<dbReference type="Gene3D" id="3.40.50.720">
    <property type="entry name" value="NAD(P)-binding Rossmann-like Domain"/>
    <property type="match status" value="1"/>
</dbReference>
<comment type="caution">
    <text evidence="3">The sequence shown here is derived from an EMBL/GenBank/DDBJ whole genome shotgun (WGS) entry which is preliminary data.</text>
</comment>
<dbReference type="InterPro" id="IPR020904">
    <property type="entry name" value="Sc_DH/Rdtase_CS"/>
</dbReference>
<reference evidence="3" key="1">
    <citation type="submission" date="2020-08" db="EMBL/GenBank/DDBJ databases">
        <title>Ramlibacter sp. GTP1 16S ribosomal RNA gene genome sequencing and assembly.</title>
        <authorList>
            <person name="Kang M."/>
        </authorList>
    </citation>
    <scope>NUCLEOTIDE SEQUENCE</scope>
    <source>
        <strain evidence="3">GTP1</strain>
    </source>
</reference>
<evidence type="ECO:0000313" key="4">
    <source>
        <dbReference type="Proteomes" id="UP000596827"/>
    </source>
</evidence>
<accession>A0A923MBS9</accession>
<dbReference type="GO" id="GO:0016616">
    <property type="term" value="F:oxidoreductase activity, acting on the CH-OH group of donors, NAD or NADP as acceptor"/>
    <property type="evidence" value="ECO:0007669"/>
    <property type="project" value="TreeGrafter"/>
</dbReference>
<evidence type="ECO:0000256" key="1">
    <source>
        <dbReference type="ARBA" id="ARBA00006484"/>
    </source>
</evidence>
<protein>
    <submittedName>
        <fullName evidence="3">SDR family oxidoreductase</fullName>
    </submittedName>
</protein>
<dbReference type="RefSeq" id="WP_187083573.1">
    <property type="nucleotide sequence ID" value="NZ_JACORU010000009.1"/>
</dbReference>
<organism evidence="3 4">
    <name type="scientific">Ramlibacter albus</name>
    <dbReference type="NCBI Taxonomy" id="2079448"/>
    <lineage>
        <taxon>Bacteria</taxon>
        <taxon>Pseudomonadati</taxon>
        <taxon>Pseudomonadota</taxon>
        <taxon>Betaproteobacteria</taxon>
        <taxon>Burkholderiales</taxon>
        <taxon>Comamonadaceae</taxon>
        <taxon>Ramlibacter</taxon>
    </lineage>
</organism>
<comment type="similarity">
    <text evidence="1 2">Belongs to the short-chain dehydrogenases/reductases (SDR) family.</text>
</comment>
<dbReference type="InterPro" id="IPR036291">
    <property type="entry name" value="NAD(P)-bd_dom_sf"/>
</dbReference>
<dbReference type="PANTHER" id="PTHR42760:SF135">
    <property type="entry name" value="BLL7886 PROTEIN"/>
    <property type="match status" value="1"/>
</dbReference>
<dbReference type="PANTHER" id="PTHR42760">
    <property type="entry name" value="SHORT-CHAIN DEHYDROGENASES/REDUCTASES FAMILY MEMBER"/>
    <property type="match status" value="1"/>
</dbReference>
<evidence type="ECO:0000256" key="2">
    <source>
        <dbReference type="RuleBase" id="RU000363"/>
    </source>
</evidence>